<dbReference type="RefSeq" id="WP_112748447.1">
    <property type="nucleotide sequence ID" value="NZ_QMFY01000010.1"/>
</dbReference>
<accession>A0A364XYW5</accession>
<keyword evidence="2" id="KW-1185">Reference proteome</keyword>
<comment type="caution">
    <text evidence="1">The sequence shown here is derived from an EMBL/GenBank/DDBJ whole genome shotgun (WGS) entry which is preliminary data.</text>
</comment>
<organism evidence="1 2">
    <name type="scientific">Pseudochryseolinea flava</name>
    <dbReference type="NCBI Taxonomy" id="2059302"/>
    <lineage>
        <taxon>Bacteria</taxon>
        <taxon>Pseudomonadati</taxon>
        <taxon>Bacteroidota</taxon>
        <taxon>Cytophagia</taxon>
        <taxon>Cytophagales</taxon>
        <taxon>Fulvivirgaceae</taxon>
        <taxon>Pseudochryseolinea</taxon>
    </lineage>
</organism>
<proteinExistence type="predicted"/>
<dbReference type="EMBL" id="QMFY01000010">
    <property type="protein sequence ID" value="RAV99651.1"/>
    <property type="molecule type" value="Genomic_DNA"/>
</dbReference>
<dbReference type="AlphaFoldDB" id="A0A364XYW5"/>
<gene>
    <name evidence="1" type="ORF">DQQ10_18820</name>
</gene>
<reference evidence="1 2" key="1">
    <citation type="submission" date="2018-06" db="EMBL/GenBank/DDBJ databases">
        <title>Chryseolinea flavus sp. nov., a member of the phylum Bacteroidetes isolated from soil.</title>
        <authorList>
            <person name="Li Y."/>
            <person name="Wang J."/>
        </authorList>
    </citation>
    <scope>NUCLEOTIDE SEQUENCE [LARGE SCALE GENOMIC DNA]</scope>
    <source>
        <strain evidence="1 2">SDU1-6</strain>
    </source>
</reference>
<evidence type="ECO:0000313" key="1">
    <source>
        <dbReference type="EMBL" id="RAV99651.1"/>
    </source>
</evidence>
<dbReference type="OrthoDB" id="1097812at2"/>
<name>A0A364XYW5_9BACT</name>
<dbReference type="Proteomes" id="UP000251889">
    <property type="component" value="Unassembled WGS sequence"/>
</dbReference>
<evidence type="ECO:0000313" key="2">
    <source>
        <dbReference type="Proteomes" id="UP000251889"/>
    </source>
</evidence>
<sequence>MELFDNFVRTYNKRANHDHSSYAFLNESIWPAAAYVRRIVSDWSNEFPLEKDFVRRFKSDNHQEHLAAFFEITIHQWLRKQFFDVELHEIASTTSRRRPDFCISKNGNKEFYAECTLSAIPDYEPGIERLKNQITDVLEGIPCPKYWLSVSFEKCNTISLPKKKVISFVQGVIDEGLDHHENSWERKYWTMNERGWSLRFSLFPKSIITERTLGSVSGGPAGIIYSEKPLRASLDRKRGRNYGDFNSPYIICINSADFYLDNLSIMQTLFGSRAGEIEFSNQGSEKEGFFLHDSRQQNTSVSGVLIVKDLVPWNLHVVQASLWHNPFATFPIDKRLLNVRQVFFEPLNEEGKFYQKVIEGKGLGDILEIDPGYMKKDVE</sequence>
<protein>
    <submittedName>
        <fullName evidence="1">Uncharacterized protein</fullName>
    </submittedName>
</protein>